<dbReference type="SUPFAM" id="SSF53098">
    <property type="entry name" value="Ribonuclease H-like"/>
    <property type="match status" value="1"/>
</dbReference>
<reference evidence="6 7" key="1">
    <citation type="submission" date="2022-04" db="EMBL/GenBank/DDBJ databases">
        <title>The arsenic-methylating capacity of Chitinophaga filiformis YT5 during chitin decomposition.</title>
        <authorList>
            <person name="Chen G."/>
            <person name="Liang Y."/>
        </authorList>
    </citation>
    <scope>NUCLEOTIDE SEQUENCE [LARGE SCALE GENOMIC DNA]</scope>
    <source>
        <strain evidence="6 7">YT5</strain>
    </source>
</reference>
<feature type="domain" description="Integrase catalytic" evidence="3">
    <location>
        <begin position="136"/>
        <end position="329"/>
    </location>
</feature>
<dbReference type="RefSeq" id="WP_247811969.1">
    <property type="nucleotide sequence ID" value="NZ_CP095855.1"/>
</dbReference>
<dbReference type="PANTHER" id="PTHR35004">
    <property type="entry name" value="TRANSPOSASE RV3428C-RELATED"/>
    <property type="match status" value="1"/>
</dbReference>
<dbReference type="SUPFAM" id="SSF88659">
    <property type="entry name" value="Sigma3 and sigma4 domains of RNA polymerase sigma factors"/>
    <property type="match status" value="1"/>
</dbReference>
<gene>
    <name evidence="6" type="primary">istA</name>
    <name evidence="4" type="ORF">MYF79_00135</name>
    <name evidence="5" type="ORF">MYF79_00285</name>
    <name evidence="6" type="ORF">MYF79_14290</name>
</gene>
<dbReference type="Pfam" id="PF22483">
    <property type="entry name" value="Mu-transpos_C_2"/>
    <property type="match status" value="1"/>
</dbReference>
<proteinExistence type="inferred from homology"/>
<protein>
    <submittedName>
        <fullName evidence="6">IS21 family transposase</fullName>
    </submittedName>
</protein>
<dbReference type="InterPro" id="IPR054353">
    <property type="entry name" value="IstA-like_C"/>
</dbReference>
<comment type="similarity">
    <text evidence="1">Belongs to the transposase IS21/IS408/IS1162 family.</text>
</comment>
<dbReference type="EMBL" id="CP095855">
    <property type="protein sequence ID" value="UPK69724.1"/>
    <property type="molecule type" value="Genomic_DNA"/>
</dbReference>
<feature type="compositionally biased region" description="Polar residues" evidence="2">
    <location>
        <begin position="497"/>
        <end position="506"/>
    </location>
</feature>
<keyword evidence="7" id="KW-1185">Reference proteome</keyword>
<dbReference type="InterPro" id="IPR012337">
    <property type="entry name" value="RNaseH-like_sf"/>
</dbReference>
<dbReference type="PANTHER" id="PTHR35004:SF8">
    <property type="entry name" value="TRANSPOSASE RV3428C-RELATED"/>
    <property type="match status" value="1"/>
</dbReference>
<sequence>MAGETISMTKLKQIFLHRRNGMALEAIARVMNVSRNTVKKYIRLAEQKGLELEQLAAMEEHDLEKIFAEPTSVGKSRFQDLEGMFAWMEQELKRTGVTRWLLWAEYKSRYPDGYAYTQFCDYYRHWLEHRSATMHFDHTPADKAYIDFTGKRLQVVDRDGGEVRDVEIYVCILGFSQLTYVEALNSQRKEDFLQATANSLKYFGGVPKALVTDNLKSAVTEPDNYEPEINESFLEFANHYQTTIYPARSRKPKDKALVESAVNIVYKRIFAPLRDKIFFELHELNSSILELLNKHNNEMFHKEPFSRRQKFEQHEAGLLQPLPATPYQLRKYKTARVMKNSHIQLEKHYYSVPYRFIGKDVKAIYTRDQVHIFINNERIAFHIRGYKPFGYTTDQNHLPSSHQFVADWKPEKFLSWADSIGPQVRTYIETILQQKKYPEQAYRSCVGILSLAKKAGKERLIKAIERATFYQIYNYKTVKKILDGGLEMLFEPDSDQSEASLPQHTNIRGKEHYQ</sequence>
<evidence type="ECO:0000256" key="1">
    <source>
        <dbReference type="ARBA" id="ARBA00009277"/>
    </source>
</evidence>
<evidence type="ECO:0000259" key="3">
    <source>
        <dbReference type="PROSITE" id="PS50994"/>
    </source>
</evidence>
<dbReference type="InterPro" id="IPR013324">
    <property type="entry name" value="RNA_pol_sigma_r3/r4-like"/>
</dbReference>
<dbReference type="PROSITE" id="PS50994">
    <property type="entry name" value="INTEGRASE"/>
    <property type="match status" value="1"/>
</dbReference>
<evidence type="ECO:0000256" key="2">
    <source>
        <dbReference type="SAM" id="MobiDB-lite"/>
    </source>
</evidence>
<evidence type="ECO:0000313" key="4">
    <source>
        <dbReference type="EMBL" id="UPK69694.1"/>
    </source>
</evidence>
<feature type="region of interest" description="Disordered" evidence="2">
    <location>
        <begin position="493"/>
        <end position="514"/>
    </location>
</feature>
<name>A0ABY4IBQ5_CHIFI</name>
<dbReference type="EMBL" id="CP095855">
    <property type="protein sequence ID" value="UPK69694.1"/>
    <property type="molecule type" value="Genomic_DNA"/>
</dbReference>
<accession>A0ABY4IBQ5</accession>
<dbReference type="InterPro" id="IPR036397">
    <property type="entry name" value="RNaseH_sf"/>
</dbReference>
<dbReference type="Gene3D" id="3.30.420.10">
    <property type="entry name" value="Ribonuclease H-like superfamily/Ribonuclease H"/>
    <property type="match status" value="1"/>
</dbReference>
<dbReference type="EMBL" id="CP095855">
    <property type="protein sequence ID" value="UPK72458.1"/>
    <property type="molecule type" value="Genomic_DNA"/>
</dbReference>
<evidence type="ECO:0000313" key="5">
    <source>
        <dbReference type="EMBL" id="UPK69724.1"/>
    </source>
</evidence>
<evidence type="ECO:0000313" key="7">
    <source>
        <dbReference type="Proteomes" id="UP000830198"/>
    </source>
</evidence>
<dbReference type="NCBIfam" id="NF033546">
    <property type="entry name" value="transpos_IS21"/>
    <property type="match status" value="1"/>
</dbReference>
<dbReference type="InterPro" id="IPR001584">
    <property type="entry name" value="Integrase_cat-core"/>
</dbReference>
<evidence type="ECO:0000313" key="6">
    <source>
        <dbReference type="EMBL" id="UPK72458.1"/>
    </source>
</evidence>
<organism evidence="6 7">
    <name type="scientific">Chitinophaga filiformis</name>
    <name type="common">Myxococcus filiformis</name>
    <name type="synonym">Flexibacter filiformis</name>
    <dbReference type="NCBI Taxonomy" id="104663"/>
    <lineage>
        <taxon>Bacteria</taxon>
        <taxon>Pseudomonadati</taxon>
        <taxon>Bacteroidota</taxon>
        <taxon>Chitinophagia</taxon>
        <taxon>Chitinophagales</taxon>
        <taxon>Chitinophagaceae</taxon>
        <taxon>Chitinophaga</taxon>
    </lineage>
</organism>
<dbReference type="Proteomes" id="UP000830198">
    <property type="component" value="Chromosome"/>
</dbReference>